<dbReference type="PANTHER" id="PTHR23079:SF55">
    <property type="entry name" value="RNA-DIRECTED RNA POLYMERASE"/>
    <property type="match status" value="1"/>
</dbReference>
<reference evidence="3" key="1">
    <citation type="submission" date="2022-06" db="EMBL/GenBank/DDBJ databases">
        <title>Genome Sequence of Candolleomyces eurysporus.</title>
        <authorList>
            <person name="Buettner E."/>
        </authorList>
    </citation>
    <scope>NUCLEOTIDE SEQUENCE</scope>
    <source>
        <strain evidence="3">VTCC 930004</strain>
    </source>
</reference>
<gene>
    <name evidence="3" type="ORF">H1R20_g8302</name>
</gene>
<dbReference type="InterPro" id="IPR057596">
    <property type="entry name" value="RDRP_core"/>
</dbReference>
<evidence type="ECO:0000259" key="2">
    <source>
        <dbReference type="Pfam" id="PF05183"/>
    </source>
</evidence>
<accession>A0A9W8MEA4</accession>
<dbReference type="PANTHER" id="PTHR23079">
    <property type="entry name" value="RNA-DEPENDENT RNA POLYMERASE"/>
    <property type="match status" value="1"/>
</dbReference>
<keyword evidence="1" id="KW-0694">RNA-binding</keyword>
<comment type="caution">
    <text evidence="3">The sequence shown here is derived from an EMBL/GenBank/DDBJ whole genome shotgun (WGS) entry which is preliminary data.</text>
</comment>
<protein>
    <recommendedName>
        <fullName evidence="1">RNA-dependent RNA polymerase</fullName>
        <ecNumber evidence="1">2.7.7.48</ecNumber>
    </recommendedName>
</protein>
<dbReference type="GO" id="GO:0030422">
    <property type="term" value="P:siRNA processing"/>
    <property type="evidence" value="ECO:0007669"/>
    <property type="project" value="TreeGrafter"/>
</dbReference>
<feature type="domain" description="RDRP core" evidence="2">
    <location>
        <begin position="214"/>
        <end position="818"/>
    </location>
</feature>
<dbReference type="GO" id="GO:0003968">
    <property type="term" value="F:RNA-directed RNA polymerase activity"/>
    <property type="evidence" value="ECO:0007669"/>
    <property type="project" value="UniProtKB-KW"/>
</dbReference>
<keyword evidence="1" id="KW-0808">Transferase</keyword>
<dbReference type="GO" id="GO:0003723">
    <property type="term" value="F:RNA binding"/>
    <property type="evidence" value="ECO:0007669"/>
    <property type="project" value="UniProtKB-KW"/>
</dbReference>
<dbReference type="Proteomes" id="UP001140091">
    <property type="component" value="Unassembled WGS sequence"/>
</dbReference>
<dbReference type="GO" id="GO:0031380">
    <property type="term" value="C:nuclear RNA-directed RNA polymerase complex"/>
    <property type="evidence" value="ECO:0007669"/>
    <property type="project" value="TreeGrafter"/>
</dbReference>
<dbReference type="AlphaFoldDB" id="A0A9W8MEA4"/>
<name>A0A9W8MEA4_9AGAR</name>
<comment type="catalytic activity">
    <reaction evidence="1">
        <text>RNA(n) + a ribonucleoside 5'-triphosphate = RNA(n+1) + diphosphate</text>
        <dbReference type="Rhea" id="RHEA:21248"/>
        <dbReference type="Rhea" id="RHEA-COMP:14527"/>
        <dbReference type="Rhea" id="RHEA-COMP:17342"/>
        <dbReference type="ChEBI" id="CHEBI:33019"/>
        <dbReference type="ChEBI" id="CHEBI:61557"/>
        <dbReference type="ChEBI" id="CHEBI:140395"/>
        <dbReference type="EC" id="2.7.7.48"/>
    </reaction>
</comment>
<keyword evidence="1" id="KW-0548">Nucleotidyltransferase</keyword>
<comment type="similarity">
    <text evidence="1">Belongs to the RdRP family.</text>
</comment>
<keyword evidence="4" id="KW-1185">Reference proteome</keyword>
<sequence length="1016" mass="115692">MEPQSTAPRYDGSLDDSLRRLLSLESPTKQTRNQLSTLPIPPDHERVAPYASLALRLVCTNKKELEKFRNLSKLAGFSHITSHEYAFDRRNLFSQDAVDEYNGWVRKLPWVVAFQVESIVRKRSVDLREMLDLLPDIKQLLRRKDKDKAWVSSLLRDFGTKVHSLYISESREDRGPDAVRRCFDKVVKTFESQPQRRNFKPTDGSLYEALHVTITPTTIMLDGPYPERSNRVIRKYDLVHQESFIRVTFAEEGRLQYRFDREIDSREFIRSRVGPILFDGLVIAGRKFEFLAYSQSALKEHSVWFVKPFEVTKGPGSKEWVRAHNIIESLGKFDDLEFDPQLPYCPARYAARLSQAFTATDASVSVNVEEIIIMDDIEVNDNGQKYCFTDGVGTMSEEVAREIWRTLKRTRKRLRSVRGHPSAYQVRFMGSKGMLSVDHKLSGRAVCLRPSMIKFDAPTERDIEIARAFDRPTPYFLNRPLIMLLEGLGVDYTVFKKFQDRAVHETEQAQFSLGKAGKLLECYGLGSSFRLSSVMNSLDKVGISNLTGDKFYEKSFEFAKNHIFRLLKNHARIPVPGAWTLVGVADVHRYLKPGEIFACVRPLNGRAFYLEGPVVISRSPTIHPGDVQLVHAIGIPPPGSCFESEPLVNTVVFSVLGDRPLPSCLGGGDLDGDIYNVIPLNDPDLRGFRLKKTYSPASYAPAQKKLLDRKSTMKDVAEFVMDYILSDVLGIIAINWLIIADQSTELGIEDPDCIKLANLHSDAVDYPKSGNPVDPRTIPKLKHRIKPDWNAPETVDVGKLEGRYYPSDRAIGKLFRAIDLPAERRLAMDGATRISTRRNQRAGSVSDFSDHPSVFGTDLIYETIEMCVQEHIATEEPFRQQQFLDEAEEMFLHYSTELQGICITHTLSSARNAALTEEEAMIGTIVQKTSQPRHRSNMISRLRENTDILVRGMRETLEGDDADTEEDFLQRAWYAWQVSLEKGREFGAQSFGWVTLGGIFEAIRKIEEREIARRIR</sequence>
<organism evidence="3 4">
    <name type="scientific">Candolleomyces eurysporus</name>
    <dbReference type="NCBI Taxonomy" id="2828524"/>
    <lineage>
        <taxon>Eukaryota</taxon>
        <taxon>Fungi</taxon>
        <taxon>Dikarya</taxon>
        <taxon>Basidiomycota</taxon>
        <taxon>Agaricomycotina</taxon>
        <taxon>Agaricomycetes</taxon>
        <taxon>Agaricomycetidae</taxon>
        <taxon>Agaricales</taxon>
        <taxon>Agaricineae</taxon>
        <taxon>Psathyrellaceae</taxon>
        <taxon>Candolleomyces</taxon>
    </lineage>
</organism>
<evidence type="ECO:0000313" key="4">
    <source>
        <dbReference type="Proteomes" id="UP001140091"/>
    </source>
</evidence>
<proteinExistence type="inferred from homology"/>
<evidence type="ECO:0000256" key="1">
    <source>
        <dbReference type="RuleBase" id="RU363098"/>
    </source>
</evidence>
<dbReference type="OrthoDB" id="6513042at2759"/>
<feature type="non-terminal residue" evidence="3">
    <location>
        <position position="1"/>
    </location>
</feature>
<dbReference type="EC" id="2.7.7.48" evidence="1"/>
<dbReference type="InterPro" id="IPR007855">
    <property type="entry name" value="RDRP"/>
</dbReference>
<keyword evidence="1" id="KW-0696">RNA-directed RNA polymerase</keyword>
<evidence type="ECO:0000313" key="3">
    <source>
        <dbReference type="EMBL" id="KAJ2928805.1"/>
    </source>
</evidence>
<dbReference type="Pfam" id="PF05183">
    <property type="entry name" value="RdRP"/>
    <property type="match status" value="1"/>
</dbReference>
<dbReference type="EMBL" id="JANBPK010000919">
    <property type="protein sequence ID" value="KAJ2928805.1"/>
    <property type="molecule type" value="Genomic_DNA"/>
</dbReference>